<feature type="transmembrane region" description="Helical" evidence="3">
    <location>
        <begin position="12"/>
        <end position="33"/>
    </location>
</feature>
<accession>A0ABP1S7U3</accession>
<dbReference type="EMBL" id="CAXLJM020000161">
    <property type="protein sequence ID" value="CAL8144930.1"/>
    <property type="molecule type" value="Genomic_DNA"/>
</dbReference>
<keyword evidence="3" id="KW-0812">Transmembrane</keyword>
<reference evidence="4 5" key="1">
    <citation type="submission" date="2024-08" db="EMBL/GenBank/DDBJ databases">
        <authorList>
            <person name="Cucini C."/>
            <person name="Frati F."/>
        </authorList>
    </citation>
    <scope>NUCLEOTIDE SEQUENCE [LARGE SCALE GENOMIC DNA]</scope>
</reference>
<evidence type="ECO:0000256" key="2">
    <source>
        <dbReference type="ARBA" id="ARBA00022679"/>
    </source>
</evidence>
<keyword evidence="3" id="KW-1133">Transmembrane helix</keyword>
<protein>
    <recommendedName>
        <fullName evidence="3">L-Fucosyltransferase</fullName>
        <ecNumber evidence="3">2.4.1.-</ecNumber>
    </recommendedName>
</protein>
<dbReference type="PANTHER" id="PTHR11927:SF9">
    <property type="entry name" value="L-FUCOSYLTRANSFERASE"/>
    <property type="match status" value="1"/>
</dbReference>
<keyword evidence="3" id="KW-0472">Membrane</keyword>
<evidence type="ECO:0000313" key="5">
    <source>
        <dbReference type="Proteomes" id="UP001642540"/>
    </source>
</evidence>
<dbReference type="CDD" id="cd11301">
    <property type="entry name" value="Fut1_Fut2_like"/>
    <property type="match status" value="1"/>
</dbReference>
<dbReference type="Gene3D" id="3.40.50.11350">
    <property type="match status" value="1"/>
</dbReference>
<keyword evidence="3" id="KW-0325">Glycoprotein</keyword>
<comment type="pathway">
    <text evidence="3">Protein modification; protein glycosylation.</text>
</comment>
<keyword evidence="3" id="KW-0735">Signal-anchor</keyword>
<keyword evidence="2 3" id="KW-0808">Transferase</keyword>
<organism evidence="4 5">
    <name type="scientific">Orchesella dallaii</name>
    <dbReference type="NCBI Taxonomy" id="48710"/>
    <lineage>
        <taxon>Eukaryota</taxon>
        <taxon>Metazoa</taxon>
        <taxon>Ecdysozoa</taxon>
        <taxon>Arthropoda</taxon>
        <taxon>Hexapoda</taxon>
        <taxon>Collembola</taxon>
        <taxon>Entomobryomorpha</taxon>
        <taxon>Entomobryoidea</taxon>
        <taxon>Orchesellidae</taxon>
        <taxon>Orchesellinae</taxon>
        <taxon>Orchesella</taxon>
    </lineage>
</organism>
<sequence>MPSSSSTQLTSGLRLIFFATGFTAFILLTLYAISSPAKYKTSSDGLLPNFNIPKGENRIEELPRRTHYNQTLSPPGVIYRMKGGIGNQLFEYACSYALARERNWTMYTFYIASSEPSRVFKQFNREFALDHFRAPLDDMIDNTTELSGVTYVSDEELLDKSYQEPKEFIQQYGYCQSEVYFGKYVNEIREMFRPRLEFINVEKLQKYIDLIRNSESVAVHVRRGDFTYITGFFIPMSYQRMAIRKMASLFQKRGKTEPPVFFIFSDDIAHTKKKLKDFEGMYKFVYVSDAGFTSIEDFYLMLLCKHNIIPNSTFSWWAAYLNENPDKIVIASAFNPEFWRLFEANEKNKRFYMKLHGTLYHPKDWVVIDSFSGGLIQEL</sequence>
<evidence type="ECO:0000256" key="1">
    <source>
        <dbReference type="ARBA" id="ARBA00022676"/>
    </source>
</evidence>
<evidence type="ECO:0000256" key="3">
    <source>
        <dbReference type="RuleBase" id="RU363129"/>
    </source>
</evidence>
<dbReference type="EC" id="2.4.1.-" evidence="3"/>
<comment type="subcellular location">
    <subcellularLocation>
        <location evidence="3">Golgi apparatus</location>
        <location evidence="3">Golgi stack membrane</location>
        <topology evidence="3">Single-pass type II membrane protein</topology>
    </subcellularLocation>
</comment>
<comment type="similarity">
    <text evidence="3">Belongs to the glycosyltransferase 11 family.</text>
</comment>
<dbReference type="Pfam" id="PF01531">
    <property type="entry name" value="Glyco_transf_11"/>
    <property type="match status" value="1"/>
</dbReference>
<keyword evidence="3" id="KW-0333">Golgi apparatus</keyword>
<keyword evidence="1 3" id="KW-0328">Glycosyltransferase</keyword>
<dbReference type="Proteomes" id="UP001642540">
    <property type="component" value="Unassembled WGS sequence"/>
</dbReference>
<dbReference type="PANTHER" id="PTHR11927">
    <property type="entry name" value="GALACTOSIDE 2-L-FUCOSYLTRANSFERASE"/>
    <property type="match status" value="1"/>
</dbReference>
<evidence type="ECO:0000313" key="4">
    <source>
        <dbReference type="EMBL" id="CAL8144930.1"/>
    </source>
</evidence>
<proteinExistence type="inferred from homology"/>
<name>A0ABP1S7U3_9HEXA</name>
<dbReference type="InterPro" id="IPR002516">
    <property type="entry name" value="Glyco_trans_11"/>
</dbReference>
<gene>
    <name evidence="4" type="ORF">ODALV1_LOCUS30342</name>
</gene>
<comment type="caution">
    <text evidence="4">The sequence shown here is derived from an EMBL/GenBank/DDBJ whole genome shotgun (WGS) entry which is preliminary data.</text>
</comment>
<keyword evidence="5" id="KW-1185">Reference proteome</keyword>